<evidence type="ECO:0000313" key="2">
    <source>
        <dbReference type="Proteomes" id="UP000324585"/>
    </source>
</evidence>
<reference evidence="2" key="1">
    <citation type="journal article" date="2019" name="Nat. Commun.">
        <title>Expansion of phycobilisome linker gene families in mesophilic red algae.</title>
        <authorList>
            <person name="Lee J."/>
            <person name="Kim D."/>
            <person name="Bhattacharya D."/>
            <person name="Yoon H.S."/>
        </authorList>
    </citation>
    <scope>NUCLEOTIDE SEQUENCE [LARGE SCALE GENOMIC DNA]</scope>
    <source>
        <strain evidence="2">CCMP 1328</strain>
    </source>
</reference>
<gene>
    <name evidence="1" type="ORF">FVE85_8896</name>
</gene>
<accession>A0A5J4YPK4</accession>
<organism evidence="1 2">
    <name type="scientific">Porphyridium purpureum</name>
    <name type="common">Red alga</name>
    <name type="synonym">Porphyridium cruentum</name>
    <dbReference type="NCBI Taxonomy" id="35688"/>
    <lineage>
        <taxon>Eukaryota</taxon>
        <taxon>Rhodophyta</taxon>
        <taxon>Bangiophyceae</taxon>
        <taxon>Porphyridiales</taxon>
        <taxon>Porphyridiaceae</taxon>
        <taxon>Porphyridium</taxon>
    </lineage>
</organism>
<protein>
    <submittedName>
        <fullName evidence="1">Uncharacterized protein</fullName>
    </submittedName>
</protein>
<comment type="caution">
    <text evidence="1">The sequence shown here is derived from an EMBL/GenBank/DDBJ whole genome shotgun (WGS) entry which is preliminary data.</text>
</comment>
<keyword evidence="2" id="KW-1185">Reference proteome</keyword>
<name>A0A5J4YPK4_PORPP</name>
<dbReference type="EMBL" id="VRMN01000007">
    <property type="protein sequence ID" value="KAA8493451.1"/>
    <property type="molecule type" value="Genomic_DNA"/>
</dbReference>
<sequence length="421" mass="47261">MQAHKREHARMVDRGELARSDGMRFMEYGLFSSTMSVLMVGRVISGAIEETISDRVEVRGGTVEGDVHSALYAGATSYCFEEQAGSDNVLSIILRIEWSIGGAKERYIHYQPVRYQHVPFQNVLVAQIIFYRRWLEGLLPTPHALFKSSLFSPASHSMMNALDSALVGGSRTTLRKSIYEASGVPVSTILLTLLSELAETRWETVDAMQSFISDKLAGLVLPESNVSNLSLDAKLKDFGEERRTYIAEQVQQLQVTGALSQHERPGRSGPAFSPNVYLCGSRFHRVPEDLVLAKGISLREAWRLWWCGTHELRVCAYRLLRCSEMPTTSTRNRFSEWRMVLHALSKKLKEKGIDLFDVDAVKANELYEKMMALGLVPASMIQLGRKRLRASDRTISTIYRLIRLGTARSGIAENAGPTETR</sequence>
<dbReference type="AlphaFoldDB" id="A0A5J4YPK4"/>
<proteinExistence type="predicted"/>
<evidence type="ECO:0000313" key="1">
    <source>
        <dbReference type="EMBL" id="KAA8493451.1"/>
    </source>
</evidence>
<dbReference type="Proteomes" id="UP000324585">
    <property type="component" value="Unassembled WGS sequence"/>
</dbReference>